<protein>
    <submittedName>
        <fullName evidence="1">Uncharacterized protein</fullName>
    </submittedName>
</protein>
<proteinExistence type="predicted"/>
<evidence type="ECO:0000313" key="2">
    <source>
        <dbReference type="Proteomes" id="UP000003277"/>
    </source>
</evidence>
<comment type="caution">
    <text evidence="1">The sequence shown here is derived from an EMBL/GenBank/DDBJ whole genome shotgun (WGS) entry which is preliminary data.</text>
</comment>
<dbReference type="Proteomes" id="UP000003277">
    <property type="component" value="Unassembled WGS sequence"/>
</dbReference>
<organism evidence="1 2">
    <name type="scientific">Dialister succinatiphilus YIT 11850</name>
    <dbReference type="NCBI Taxonomy" id="742743"/>
    <lineage>
        <taxon>Bacteria</taxon>
        <taxon>Bacillati</taxon>
        <taxon>Bacillota</taxon>
        <taxon>Negativicutes</taxon>
        <taxon>Veillonellales</taxon>
        <taxon>Veillonellaceae</taxon>
        <taxon>Dialister</taxon>
    </lineage>
</organism>
<sequence>MNLLGVVEITVHRNSQGSKGGAFQYSRRLTRLMDKPLWGLRVLKFDGAIAPRVLKFDSGFAAEGCGGRLTFIEGALL</sequence>
<dbReference type="AlphaFoldDB" id="H1D085"/>
<evidence type="ECO:0000313" key="1">
    <source>
        <dbReference type="EMBL" id="EHO63036.1"/>
    </source>
</evidence>
<dbReference type="HOGENOM" id="CLU_2632402_0_0_9"/>
<accession>H1D085</accession>
<reference evidence="1 2" key="1">
    <citation type="submission" date="2011-11" db="EMBL/GenBank/DDBJ databases">
        <title>The Genome Sequence of Dialister succinatiphilus YIT 11850.</title>
        <authorList>
            <consortium name="The Broad Institute Genome Sequencing Platform"/>
            <person name="Earl A."/>
            <person name="Ward D."/>
            <person name="Feldgarden M."/>
            <person name="Gevers D."/>
            <person name="Morotomi M."/>
            <person name="Young S.K."/>
            <person name="Zeng Q."/>
            <person name="Gargeya S."/>
            <person name="Fitzgerald M."/>
            <person name="Haas B."/>
            <person name="Abouelleil A."/>
            <person name="Alvarado L."/>
            <person name="Arachchi H.M."/>
            <person name="Berlin A."/>
            <person name="Brown A."/>
            <person name="Chapman S.B."/>
            <person name="Dunbar C."/>
            <person name="Gearin G."/>
            <person name="Goldberg J."/>
            <person name="Griggs A."/>
            <person name="Gujja S."/>
            <person name="Heiman D."/>
            <person name="Howarth C."/>
            <person name="Lui A."/>
            <person name="MacDonald P.J.P."/>
            <person name="Montmayeur A."/>
            <person name="Murphy C."/>
            <person name="Neiman D."/>
            <person name="Pearson M."/>
            <person name="Priest M."/>
            <person name="Roberts A."/>
            <person name="Saif S."/>
            <person name="Shea T."/>
            <person name="Sisk P."/>
            <person name="Stolte C."/>
            <person name="Sykes S."/>
            <person name="Wortman J."/>
            <person name="Nusbaum C."/>
            <person name="Birren B."/>
        </authorList>
    </citation>
    <scope>NUCLEOTIDE SEQUENCE [LARGE SCALE GENOMIC DNA]</scope>
    <source>
        <strain evidence="1 2">YIT 11850</strain>
    </source>
</reference>
<name>H1D085_9FIRM</name>
<keyword evidence="2" id="KW-1185">Reference proteome</keyword>
<dbReference type="EMBL" id="ADLT01000029">
    <property type="protein sequence ID" value="EHO63036.1"/>
    <property type="molecule type" value="Genomic_DNA"/>
</dbReference>
<gene>
    <name evidence="1" type="ORF">HMPREF9453_01023</name>
</gene>